<feature type="domain" description="CCHC-type" evidence="4">
    <location>
        <begin position="242"/>
        <end position="256"/>
    </location>
</feature>
<keyword evidence="1" id="KW-0862">Zinc</keyword>
<dbReference type="GO" id="GO:0003676">
    <property type="term" value="F:nucleic acid binding"/>
    <property type="evidence" value="ECO:0007669"/>
    <property type="project" value="InterPro"/>
</dbReference>
<evidence type="ECO:0000313" key="5">
    <source>
        <dbReference type="EMBL" id="CED83650.1"/>
    </source>
</evidence>
<dbReference type="GO" id="GO:0008270">
    <property type="term" value="F:zinc ion binding"/>
    <property type="evidence" value="ECO:0007669"/>
    <property type="project" value="UniProtKB-KW"/>
</dbReference>
<sequence>MTASGDQKALIEMNAENAKLQSEVTSLRLRLQQSEARYLQTLQTTCAAPEPKIPAPTLFDGKDPRACRTFLTCCRMNFDMYLEHFSSEKKKLYFAISHLRGPPLNTITPSLERWDDDDKPERIRSFEGFAKFLNDTFGVPDEIQTASRELRALMQTGTAAEYYELKNLVLRIDNQLSQFEREDATRAKHSAPVNPILRSVPRLPLQPVSMENPTSTDVEAIRTSRHPISSRERERRQQLNLCHHCGRPDHILVDCPLRSRDLR</sequence>
<feature type="region of interest" description="Disordered" evidence="3">
    <location>
        <begin position="206"/>
        <end position="234"/>
    </location>
</feature>
<keyword evidence="1" id="KW-0863">Zinc-finger</keyword>
<keyword evidence="2" id="KW-0175">Coiled coil</keyword>
<feature type="coiled-coil region" evidence="2">
    <location>
        <begin position="10"/>
        <end position="37"/>
    </location>
</feature>
<accession>A0A0F7SSX7</accession>
<evidence type="ECO:0000256" key="3">
    <source>
        <dbReference type="SAM" id="MobiDB-lite"/>
    </source>
</evidence>
<evidence type="ECO:0000256" key="1">
    <source>
        <dbReference type="PROSITE-ProRule" id="PRU00047"/>
    </source>
</evidence>
<dbReference type="AlphaFoldDB" id="A0A0F7SSX7"/>
<dbReference type="InterPro" id="IPR005162">
    <property type="entry name" value="Retrotrans_gag_dom"/>
</dbReference>
<organism evidence="5">
    <name type="scientific">Phaffia rhodozyma</name>
    <name type="common">Yeast</name>
    <name type="synonym">Xanthophyllomyces dendrorhous</name>
    <dbReference type="NCBI Taxonomy" id="264483"/>
    <lineage>
        <taxon>Eukaryota</taxon>
        <taxon>Fungi</taxon>
        <taxon>Dikarya</taxon>
        <taxon>Basidiomycota</taxon>
        <taxon>Agaricomycotina</taxon>
        <taxon>Tremellomycetes</taxon>
        <taxon>Cystofilobasidiales</taxon>
        <taxon>Mrakiaceae</taxon>
        <taxon>Phaffia</taxon>
    </lineage>
</organism>
<dbReference type="EMBL" id="LN483157">
    <property type="protein sequence ID" value="CED83650.1"/>
    <property type="molecule type" value="Genomic_DNA"/>
</dbReference>
<name>A0A0F7SSX7_PHARH</name>
<protein>
    <submittedName>
        <fullName evidence="5">Zinc finger, CCHC-type</fullName>
    </submittedName>
</protein>
<evidence type="ECO:0000256" key="2">
    <source>
        <dbReference type="SAM" id="Coils"/>
    </source>
</evidence>
<dbReference type="InterPro" id="IPR001878">
    <property type="entry name" value="Znf_CCHC"/>
</dbReference>
<dbReference type="PROSITE" id="PS50158">
    <property type="entry name" value="ZF_CCHC"/>
    <property type="match status" value="1"/>
</dbReference>
<evidence type="ECO:0000259" key="4">
    <source>
        <dbReference type="PROSITE" id="PS50158"/>
    </source>
</evidence>
<dbReference type="Pfam" id="PF03732">
    <property type="entry name" value="Retrotrans_gag"/>
    <property type="match status" value="1"/>
</dbReference>
<reference evidence="5" key="1">
    <citation type="submission" date="2014-08" db="EMBL/GenBank/DDBJ databases">
        <authorList>
            <person name="Sharma Rahul"/>
            <person name="Thines Marco"/>
        </authorList>
    </citation>
    <scope>NUCLEOTIDE SEQUENCE</scope>
</reference>
<proteinExistence type="predicted"/>
<keyword evidence="1" id="KW-0479">Metal-binding</keyword>